<evidence type="ECO:0000313" key="3">
    <source>
        <dbReference type="Proteomes" id="UP000327493"/>
    </source>
</evidence>
<protein>
    <submittedName>
        <fullName evidence="2">Uncharacterized protein</fullName>
    </submittedName>
</protein>
<comment type="caution">
    <text evidence="2">The sequence shown here is derived from an EMBL/GenBank/DDBJ whole genome shotgun (WGS) entry which is preliminary data.</text>
</comment>
<evidence type="ECO:0000313" key="2">
    <source>
        <dbReference type="EMBL" id="KAA8578016.1"/>
    </source>
</evidence>
<dbReference type="Proteomes" id="UP000327493">
    <property type="component" value="Unassembled WGS sequence"/>
</dbReference>
<dbReference type="AlphaFoldDB" id="A0A5J5CBW0"/>
<dbReference type="EMBL" id="VOFY01001306">
    <property type="protein sequence ID" value="KAA8578016.1"/>
    <property type="molecule type" value="Genomic_DNA"/>
</dbReference>
<name>A0A5J5CBW0_9PERO</name>
<reference evidence="2 3" key="1">
    <citation type="submission" date="2019-08" db="EMBL/GenBank/DDBJ databases">
        <title>A chromosome-level genome assembly, high-density linkage maps, and genome scans reveal the genomic architecture of hybrid incompatibilities underlying speciation via character displacement in darters (Percidae: Etheostominae).</title>
        <authorList>
            <person name="Moran R.L."/>
            <person name="Catchen J.M."/>
            <person name="Fuller R.C."/>
        </authorList>
    </citation>
    <scope>NUCLEOTIDE SEQUENCE [LARGE SCALE GENOMIC DNA]</scope>
    <source>
        <strain evidence="2">EspeVRDwgs_2016</strain>
        <tissue evidence="2">Muscle</tissue>
    </source>
</reference>
<feature type="non-terminal residue" evidence="2">
    <location>
        <position position="307"/>
    </location>
</feature>
<gene>
    <name evidence="2" type="ORF">FQN60_006086</name>
</gene>
<organism evidence="2 3">
    <name type="scientific">Etheostoma spectabile</name>
    <name type="common">orangethroat darter</name>
    <dbReference type="NCBI Taxonomy" id="54343"/>
    <lineage>
        <taxon>Eukaryota</taxon>
        <taxon>Metazoa</taxon>
        <taxon>Chordata</taxon>
        <taxon>Craniata</taxon>
        <taxon>Vertebrata</taxon>
        <taxon>Euteleostomi</taxon>
        <taxon>Actinopterygii</taxon>
        <taxon>Neopterygii</taxon>
        <taxon>Teleostei</taxon>
        <taxon>Neoteleostei</taxon>
        <taxon>Acanthomorphata</taxon>
        <taxon>Eupercaria</taxon>
        <taxon>Perciformes</taxon>
        <taxon>Percoidei</taxon>
        <taxon>Percidae</taxon>
        <taxon>Etheostomatinae</taxon>
        <taxon>Etheostoma</taxon>
    </lineage>
</organism>
<feature type="region of interest" description="Disordered" evidence="1">
    <location>
        <begin position="182"/>
        <end position="203"/>
    </location>
</feature>
<keyword evidence="3" id="KW-1185">Reference proteome</keyword>
<accession>A0A5J5CBW0</accession>
<sequence>MNPSDWDSCAAKMFCEFLTSQAAVLRPLDQRGGQVSQSSVDVWRRSQSALSNVLCGDGAEQQQQHKTPRDLHLVVLWRIPSGCSFISSGYGGGHLTSDPQNCTVDDSVNHYNLALSHSLDSVAPLITRSVSFSWPAPWFTAELRRMMATGRRLERYYKKSGLPVHQEAYNDHMVQREMRNVRPRAPPPQSPVSPAGTTGDTGNLVNLRQNHRLVSTLTRFIMSPPDGSILNGDNVFPYRPSSLCRTWSRMNGGMLETVTLVAGVVNGVTETSASLITRPDSTTALALSTLSTNTTTAPFIRAADLML</sequence>
<evidence type="ECO:0000256" key="1">
    <source>
        <dbReference type="SAM" id="MobiDB-lite"/>
    </source>
</evidence>
<proteinExistence type="predicted"/>